<sequence length="248" mass="26463">MFRSFTRSGERPSAPSARPAASAAAMLAASVFALVPLPAAQAQSQAEFQQLATELIATHSSQLEGQLSVTLAAPRLEQRRPCTNGLSAFLPGGARLRPRMNIGFRCKGPQHWSLYAQAEIAVNGSYLVASAPIKNGENLDRSKVQQREGNLLQQPADVLTQWEQLARQQARQRIAAGQPIRAGALRDTETVLRGSTVKLVIEGQGFSVSTEGVAMEDAAPGQAIQVRNPAGALLSGRVRNAGTVEILY</sequence>
<dbReference type="Pfam" id="PF17656">
    <property type="entry name" value="ChapFlgA_N"/>
    <property type="match status" value="1"/>
</dbReference>
<gene>
    <name evidence="6" type="ORF">EV679_2216</name>
</gene>
<evidence type="ECO:0000256" key="4">
    <source>
        <dbReference type="RuleBase" id="RU362063"/>
    </source>
</evidence>
<keyword evidence="6" id="KW-0969">Cilium</keyword>
<dbReference type="EMBL" id="SGWZ01000003">
    <property type="protein sequence ID" value="RZS69612.1"/>
    <property type="molecule type" value="Genomic_DNA"/>
</dbReference>
<protein>
    <recommendedName>
        <fullName evidence="4">Flagella basal body P-ring formation protein FlgA</fullName>
    </recommendedName>
</protein>
<organism evidence="6 7">
    <name type="scientific">Kerstersia gyiorum</name>
    <dbReference type="NCBI Taxonomy" id="206506"/>
    <lineage>
        <taxon>Bacteria</taxon>
        <taxon>Pseudomonadati</taxon>
        <taxon>Pseudomonadota</taxon>
        <taxon>Betaproteobacteria</taxon>
        <taxon>Burkholderiales</taxon>
        <taxon>Alcaligenaceae</taxon>
        <taxon>Kerstersia</taxon>
    </lineage>
</organism>
<evidence type="ECO:0000313" key="7">
    <source>
        <dbReference type="Proteomes" id="UP000292039"/>
    </source>
</evidence>
<dbReference type="GO" id="GO:0044780">
    <property type="term" value="P:bacterial-type flagellum assembly"/>
    <property type="evidence" value="ECO:0007669"/>
    <property type="project" value="InterPro"/>
</dbReference>
<keyword evidence="6" id="KW-0282">Flagellum</keyword>
<dbReference type="Gene3D" id="2.30.30.760">
    <property type="match status" value="1"/>
</dbReference>
<dbReference type="GO" id="GO:0042597">
    <property type="term" value="C:periplasmic space"/>
    <property type="evidence" value="ECO:0007669"/>
    <property type="project" value="UniProtKB-SubCell"/>
</dbReference>
<dbReference type="PANTHER" id="PTHR36307">
    <property type="entry name" value="FLAGELLA BASAL BODY P-RING FORMATION PROTEIN FLGA"/>
    <property type="match status" value="1"/>
</dbReference>
<keyword evidence="3 4" id="KW-0574">Periplasm</keyword>
<name>A0A4Q7MRV3_9BURK</name>
<evidence type="ECO:0000256" key="1">
    <source>
        <dbReference type="ARBA" id="ARBA00004418"/>
    </source>
</evidence>
<comment type="caution">
    <text evidence="6">The sequence shown here is derived from an EMBL/GenBank/DDBJ whole genome shotgun (WGS) entry which is preliminary data.</text>
</comment>
<comment type="subcellular location">
    <subcellularLocation>
        <location evidence="1 4">Periplasm</location>
    </subcellularLocation>
</comment>
<evidence type="ECO:0000313" key="6">
    <source>
        <dbReference type="EMBL" id="RZS69612.1"/>
    </source>
</evidence>
<dbReference type="InterPro" id="IPR041231">
    <property type="entry name" value="FlgA_N"/>
</dbReference>
<evidence type="ECO:0000259" key="5">
    <source>
        <dbReference type="SMART" id="SM00858"/>
    </source>
</evidence>
<keyword evidence="6" id="KW-0966">Cell projection</keyword>
<feature type="chain" id="PRO_5025750631" description="Flagella basal body P-ring formation protein FlgA" evidence="4">
    <location>
        <begin position="43"/>
        <end position="248"/>
    </location>
</feature>
<dbReference type="InterPro" id="IPR017585">
    <property type="entry name" value="SAF_FlgA"/>
</dbReference>
<keyword evidence="4" id="KW-1005">Bacterial flagellum biogenesis</keyword>
<feature type="domain" description="SAF" evidence="5">
    <location>
        <begin position="124"/>
        <end position="186"/>
    </location>
</feature>
<comment type="function">
    <text evidence="4">Involved in the assembly process of the P-ring formation. It may associate with FlgF on the rod constituting a structure essential for the P-ring assembly or may act as a modulator protein for the P-ring assembly.</text>
</comment>
<dbReference type="NCBIfam" id="TIGR03170">
    <property type="entry name" value="flgA_cterm"/>
    <property type="match status" value="1"/>
</dbReference>
<dbReference type="RefSeq" id="WP_130487223.1">
    <property type="nucleotide sequence ID" value="NZ_CBCSEB010000011.1"/>
</dbReference>
<feature type="signal peptide" evidence="4">
    <location>
        <begin position="1"/>
        <end position="42"/>
    </location>
</feature>
<dbReference type="InterPro" id="IPR039246">
    <property type="entry name" value="Flagellar_FlgA"/>
</dbReference>
<reference evidence="6 7" key="1">
    <citation type="submission" date="2019-02" db="EMBL/GenBank/DDBJ databases">
        <title>Genomic Encyclopedia of Type Strains, Phase IV (KMG-IV): sequencing the most valuable type-strain genomes for metagenomic binning, comparative biology and taxonomic classification.</title>
        <authorList>
            <person name="Goeker M."/>
        </authorList>
    </citation>
    <scope>NUCLEOTIDE SEQUENCE [LARGE SCALE GENOMIC DNA]</scope>
    <source>
        <strain evidence="6 7">DSM 16618</strain>
    </source>
</reference>
<evidence type="ECO:0000256" key="3">
    <source>
        <dbReference type="ARBA" id="ARBA00022764"/>
    </source>
</evidence>
<evidence type="ECO:0000256" key="2">
    <source>
        <dbReference type="ARBA" id="ARBA00022729"/>
    </source>
</evidence>
<dbReference type="InterPro" id="IPR013974">
    <property type="entry name" value="SAF"/>
</dbReference>
<dbReference type="SMART" id="SM00858">
    <property type="entry name" value="SAF"/>
    <property type="match status" value="1"/>
</dbReference>
<comment type="similarity">
    <text evidence="4">Belongs to the FlgA family.</text>
</comment>
<dbReference type="PANTHER" id="PTHR36307:SF1">
    <property type="entry name" value="FLAGELLA BASAL BODY P-RING FORMATION PROTEIN FLGA"/>
    <property type="match status" value="1"/>
</dbReference>
<dbReference type="Pfam" id="PF13144">
    <property type="entry name" value="ChapFlgA"/>
    <property type="match status" value="1"/>
</dbReference>
<dbReference type="Proteomes" id="UP000292039">
    <property type="component" value="Unassembled WGS sequence"/>
</dbReference>
<accession>A0A4Q7MRV3</accession>
<keyword evidence="2 4" id="KW-0732">Signal</keyword>
<proteinExistence type="inferred from homology"/>
<dbReference type="CDD" id="cd11614">
    <property type="entry name" value="SAF_CpaB_FlgA_like"/>
    <property type="match status" value="1"/>
</dbReference>
<dbReference type="AlphaFoldDB" id="A0A4Q7MRV3"/>